<gene>
    <name evidence="1" type="ORF">HPB47_004037</name>
</gene>
<organism evidence="1 2">
    <name type="scientific">Ixodes persulcatus</name>
    <name type="common">Taiga tick</name>
    <dbReference type="NCBI Taxonomy" id="34615"/>
    <lineage>
        <taxon>Eukaryota</taxon>
        <taxon>Metazoa</taxon>
        <taxon>Ecdysozoa</taxon>
        <taxon>Arthropoda</taxon>
        <taxon>Chelicerata</taxon>
        <taxon>Arachnida</taxon>
        <taxon>Acari</taxon>
        <taxon>Parasitiformes</taxon>
        <taxon>Ixodida</taxon>
        <taxon>Ixodoidea</taxon>
        <taxon>Ixodidae</taxon>
        <taxon>Ixodinae</taxon>
        <taxon>Ixodes</taxon>
    </lineage>
</organism>
<dbReference type="Proteomes" id="UP000805193">
    <property type="component" value="Unassembled WGS sequence"/>
</dbReference>
<accession>A0AC60PHS5</accession>
<dbReference type="EMBL" id="JABSTQ010010611">
    <property type="protein sequence ID" value="KAG0419539.1"/>
    <property type="molecule type" value="Genomic_DNA"/>
</dbReference>
<evidence type="ECO:0000313" key="1">
    <source>
        <dbReference type="EMBL" id="KAG0419539.1"/>
    </source>
</evidence>
<protein>
    <submittedName>
        <fullName evidence="1">Uncharacterized protein</fullName>
    </submittedName>
</protein>
<sequence length="83" mass="9356">MDWCRLSVPQLFLLSEALASASSHVLLACVEESVEEVEVVSVVEAVPAVPLVMVSQVRQLRWLQRRSFRAMCQLNAQRWGTSK</sequence>
<evidence type="ECO:0000313" key="2">
    <source>
        <dbReference type="Proteomes" id="UP000805193"/>
    </source>
</evidence>
<reference evidence="1 2" key="1">
    <citation type="journal article" date="2020" name="Cell">
        <title>Large-Scale Comparative Analyses of Tick Genomes Elucidate Their Genetic Diversity and Vector Capacities.</title>
        <authorList>
            <consortium name="Tick Genome and Microbiome Consortium (TIGMIC)"/>
            <person name="Jia N."/>
            <person name="Wang J."/>
            <person name="Shi W."/>
            <person name="Du L."/>
            <person name="Sun Y."/>
            <person name="Zhan W."/>
            <person name="Jiang J.F."/>
            <person name="Wang Q."/>
            <person name="Zhang B."/>
            <person name="Ji P."/>
            <person name="Bell-Sakyi L."/>
            <person name="Cui X.M."/>
            <person name="Yuan T.T."/>
            <person name="Jiang B.G."/>
            <person name="Yang W.F."/>
            <person name="Lam T.T."/>
            <person name="Chang Q.C."/>
            <person name="Ding S.J."/>
            <person name="Wang X.J."/>
            <person name="Zhu J.G."/>
            <person name="Ruan X.D."/>
            <person name="Zhao L."/>
            <person name="Wei J.T."/>
            <person name="Ye R.Z."/>
            <person name="Que T.C."/>
            <person name="Du C.H."/>
            <person name="Zhou Y.H."/>
            <person name="Cheng J.X."/>
            <person name="Dai P.F."/>
            <person name="Guo W.B."/>
            <person name="Han X.H."/>
            <person name="Huang E.J."/>
            <person name="Li L.F."/>
            <person name="Wei W."/>
            <person name="Gao Y.C."/>
            <person name="Liu J.Z."/>
            <person name="Shao H.Z."/>
            <person name="Wang X."/>
            <person name="Wang C.C."/>
            <person name="Yang T.C."/>
            <person name="Huo Q.B."/>
            <person name="Li W."/>
            <person name="Chen H.Y."/>
            <person name="Chen S.E."/>
            <person name="Zhou L.G."/>
            <person name="Ni X.B."/>
            <person name="Tian J.H."/>
            <person name="Sheng Y."/>
            <person name="Liu T."/>
            <person name="Pan Y.S."/>
            <person name="Xia L.Y."/>
            <person name="Li J."/>
            <person name="Zhao F."/>
            <person name="Cao W.C."/>
        </authorList>
    </citation>
    <scope>NUCLEOTIDE SEQUENCE [LARGE SCALE GENOMIC DNA]</scope>
    <source>
        <strain evidence="1">Iper-2018</strain>
    </source>
</reference>
<proteinExistence type="predicted"/>
<comment type="caution">
    <text evidence="1">The sequence shown here is derived from an EMBL/GenBank/DDBJ whole genome shotgun (WGS) entry which is preliminary data.</text>
</comment>
<keyword evidence="2" id="KW-1185">Reference proteome</keyword>
<name>A0AC60PHS5_IXOPE</name>